<evidence type="ECO:0000256" key="3">
    <source>
        <dbReference type="ARBA" id="ARBA00009214"/>
    </source>
</evidence>
<evidence type="ECO:0000256" key="4">
    <source>
        <dbReference type="ARBA" id="ARBA00022452"/>
    </source>
</evidence>
<dbReference type="PROSITE" id="PS00279">
    <property type="entry name" value="MACPF_1"/>
    <property type="match status" value="1"/>
</dbReference>
<keyword evidence="12" id="KW-0677">Repeat</keyword>
<dbReference type="PROSITE" id="PS50092">
    <property type="entry name" value="TSP1"/>
    <property type="match status" value="2"/>
</dbReference>
<dbReference type="PROSITE" id="PS50068">
    <property type="entry name" value="LDLRA_2"/>
    <property type="match status" value="1"/>
</dbReference>
<keyword evidence="16" id="KW-0473">Membrane attack complex</keyword>
<dbReference type="GO" id="GO:0006958">
    <property type="term" value="P:complement activation, classical pathway"/>
    <property type="evidence" value="ECO:0007669"/>
    <property type="project" value="UniProtKB-KW"/>
</dbReference>
<evidence type="ECO:0000256" key="16">
    <source>
        <dbReference type="ARBA" id="ARBA00023058"/>
    </source>
</evidence>
<reference evidence="25" key="3">
    <citation type="submission" date="2025-09" db="UniProtKB">
        <authorList>
            <consortium name="Ensembl"/>
        </authorList>
    </citation>
    <scope>IDENTIFICATION</scope>
</reference>
<dbReference type="SMART" id="SM00192">
    <property type="entry name" value="LDLa"/>
    <property type="match status" value="1"/>
</dbReference>
<dbReference type="Pfam" id="PF21288">
    <property type="entry name" value="Kazal_C6"/>
    <property type="match status" value="1"/>
</dbReference>
<keyword evidence="7" id="KW-1052">Target cell membrane</keyword>
<evidence type="ECO:0000256" key="7">
    <source>
        <dbReference type="ARBA" id="ARBA00022537"/>
    </source>
</evidence>
<evidence type="ECO:0000256" key="14">
    <source>
        <dbReference type="ARBA" id="ARBA00022859"/>
    </source>
</evidence>
<dbReference type="InterPro" id="IPR000436">
    <property type="entry name" value="Sushi_SCR_CCP_dom"/>
</dbReference>
<feature type="disulfide bond" evidence="21">
    <location>
        <begin position="219"/>
        <end position="237"/>
    </location>
</feature>
<dbReference type="InterPro" id="IPR048831">
    <property type="entry name" value="C8A_B_C6_EGF-like"/>
</dbReference>
<keyword evidence="6" id="KW-0245">EGF-like domain</keyword>
<evidence type="ECO:0000256" key="18">
    <source>
        <dbReference type="ARBA" id="ARBA00023157"/>
    </source>
</evidence>
<evidence type="ECO:0000256" key="12">
    <source>
        <dbReference type="ARBA" id="ARBA00022737"/>
    </source>
</evidence>
<protein>
    <submittedName>
        <fullName evidence="25">Complement component 6, duplicate 2</fullName>
    </submittedName>
</protein>
<accession>A0A671WTN8</accession>
<evidence type="ECO:0000256" key="9">
    <source>
        <dbReference type="ARBA" id="ARBA00022659"/>
    </source>
</evidence>
<keyword evidence="4" id="KW-1134">Transmembrane beta strand</keyword>
<evidence type="ECO:0000256" key="1">
    <source>
        <dbReference type="ARBA" id="ARBA00004276"/>
    </source>
</evidence>
<evidence type="ECO:0000256" key="22">
    <source>
        <dbReference type="PROSITE-ProRule" id="PRU00302"/>
    </source>
</evidence>
<dbReference type="Pfam" id="PF01823">
    <property type="entry name" value="MACPF"/>
    <property type="match status" value="1"/>
</dbReference>
<dbReference type="GO" id="GO:0005576">
    <property type="term" value="C:extracellular region"/>
    <property type="evidence" value="ECO:0007669"/>
    <property type="project" value="UniProtKB-SubCell"/>
</dbReference>
<dbReference type="InterPro" id="IPR023415">
    <property type="entry name" value="LDLR_class-A_CS"/>
</dbReference>
<evidence type="ECO:0000256" key="2">
    <source>
        <dbReference type="ARBA" id="ARBA00004613"/>
    </source>
</evidence>
<comment type="caution">
    <text evidence="22">Lacks conserved residue(s) required for the propagation of feature annotation.</text>
</comment>
<dbReference type="Gene3D" id="4.10.400.10">
    <property type="entry name" value="Low-density Lipoprotein Receptor"/>
    <property type="match status" value="1"/>
</dbReference>
<dbReference type="InterPro" id="IPR001862">
    <property type="entry name" value="MAC_perforin"/>
</dbReference>
<dbReference type="PANTHER" id="PTHR45742">
    <property type="entry name" value="COMPLEMENT COMPONENT C6"/>
    <property type="match status" value="1"/>
</dbReference>
<dbReference type="Ensembl" id="ENSSAUT00010044293.1">
    <property type="protein sequence ID" value="ENSSAUP00010042069.1"/>
    <property type="gene ID" value="ENSSAUG00010017690.1"/>
</dbReference>
<dbReference type="PROSITE" id="PS01209">
    <property type="entry name" value="LDLRA_1"/>
    <property type="match status" value="1"/>
</dbReference>
<dbReference type="Pfam" id="PF00084">
    <property type="entry name" value="Sushi"/>
    <property type="match status" value="2"/>
</dbReference>
<feature type="domain" description="Sushi" evidence="23">
    <location>
        <begin position="718"/>
        <end position="777"/>
    </location>
</feature>
<dbReference type="InterPro" id="IPR048828">
    <property type="entry name" value="C6_KAZAL"/>
</dbReference>
<evidence type="ECO:0000313" key="26">
    <source>
        <dbReference type="Proteomes" id="UP000472265"/>
    </source>
</evidence>
<keyword evidence="17" id="KW-0472">Membrane</keyword>
<dbReference type="InterPro" id="IPR003884">
    <property type="entry name" value="FacI_MAC"/>
</dbReference>
<keyword evidence="8" id="KW-0399">Innate immunity</keyword>
<evidence type="ECO:0000256" key="13">
    <source>
        <dbReference type="ARBA" id="ARBA00022852"/>
    </source>
</evidence>
<evidence type="ECO:0000256" key="5">
    <source>
        <dbReference type="ARBA" id="ARBA00022525"/>
    </source>
</evidence>
<evidence type="ECO:0000256" key="10">
    <source>
        <dbReference type="ARBA" id="ARBA00022692"/>
    </source>
</evidence>
<dbReference type="SMART" id="SM00457">
    <property type="entry name" value="MACPF"/>
    <property type="match status" value="1"/>
</dbReference>
<dbReference type="SMART" id="SM00032">
    <property type="entry name" value="CCP"/>
    <property type="match status" value="2"/>
</dbReference>
<dbReference type="SUPFAM" id="SSF57424">
    <property type="entry name" value="LDL receptor-like module"/>
    <property type="match status" value="1"/>
</dbReference>
<feature type="disulfide bond" evidence="21">
    <location>
        <begin position="231"/>
        <end position="246"/>
    </location>
</feature>
<dbReference type="PANTHER" id="PTHR45742:SF4">
    <property type="entry name" value="COMPLEMENT COMPONENT C6"/>
    <property type="match status" value="1"/>
</dbReference>
<evidence type="ECO:0000256" key="11">
    <source>
        <dbReference type="ARBA" id="ARBA00022729"/>
    </source>
</evidence>
<dbReference type="SMART" id="SM00209">
    <property type="entry name" value="TSP1"/>
    <property type="match status" value="2"/>
</dbReference>
<dbReference type="Proteomes" id="UP000472265">
    <property type="component" value="Chromosome 12"/>
</dbReference>
<keyword evidence="10" id="KW-0812">Transmembrane</keyword>
<dbReference type="SUPFAM" id="SSF57535">
    <property type="entry name" value="Complement control module/SCR domain"/>
    <property type="match status" value="1"/>
</dbReference>
<dbReference type="InterPro" id="IPR036055">
    <property type="entry name" value="LDL_receptor-like_sf"/>
</dbReference>
<evidence type="ECO:0000256" key="21">
    <source>
        <dbReference type="PROSITE-ProRule" id="PRU00124"/>
    </source>
</evidence>
<evidence type="ECO:0000259" key="24">
    <source>
        <dbReference type="PROSITE" id="PS51412"/>
    </source>
</evidence>
<comment type="subcellular location">
    <subcellularLocation>
        <location evidence="2">Secreted</location>
    </subcellularLocation>
    <subcellularLocation>
        <location evidence="1">Target cell membrane</location>
        <topology evidence="1">Multi-pass membrane protein</topology>
    </subcellularLocation>
</comment>
<evidence type="ECO:0000256" key="6">
    <source>
        <dbReference type="ARBA" id="ARBA00022536"/>
    </source>
</evidence>
<keyword evidence="5" id="KW-0964">Secreted</keyword>
<dbReference type="PROSITE" id="PS50923">
    <property type="entry name" value="SUSHI"/>
    <property type="match status" value="1"/>
</dbReference>
<evidence type="ECO:0000256" key="8">
    <source>
        <dbReference type="ARBA" id="ARBA00022588"/>
    </source>
</evidence>
<dbReference type="Pfam" id="PF21195">
    <property type="entry name" value="EGF_C8A_B_C6"/>
    <property type="match status" value="1"/>
</dbReference>
<organism evidence="25 26">
    <name type="scientific">Sparus aurata</name>
    <name type="common">Gilthead sea bream</name>
    <dbReference type="NCBI Taxonomy" id="8175"/>
    <lineage>
        <taxon>Eukaryota</taxon>
        <taxon>Metazoa</taxon>
        <taxon>Chordata</taxon>
        <taxon>Craniata</taxon>
        <taxon>Vertebrata</taxon>
        <taxon>Euteleostomi</taxon>
        <taxon>Actinopterygii</taxon>
        <taxon>Neopterygii</taxon>
        <taxon>Teleostei</taxon>
        <taxon>Neoteleostei</taxon>
        <taxon>Acanthomorphata</taxon>
        <taxon>Eupercaria</taxon>
        <taxon>Spariformes</taxon>
        <taxon>Sparidae</taxon>
        <taxon>Sparus</taxon>
    </lineage>
</organism>
<keyword evidence="18 22" id="KW-1015">Disulfide bond</keyword>
<evidence type="ECO:0000259" key="23">
    <source>
        <dbReference type="PROSITE" id="PS50923"/>
    </source>
</evidence>
<keyword evidence="13" id="KW-0204">Cytolysis</keyword>
<dbReference type="SUPFAM" id="SSF82895">
    <property type="entry name" value="TSP-1 type 1 repeat"/>
    <property type="match status" value="2"/>
</dbReference>
<comment type="similarity">
    <text evidence="3">Belongs to the complement C6/C7/C8/C9 family.</text>
</comment>
<evidence type="ECO:0000256" key="20">
    <source>
        <dbReference type="ARBA" id="ARBA00023298"/>
    </source>
</evidence>
<dbReference type="CDD" id="cd00112">
    <property type="entry name" value="LDLa"/>
    <property type="match status" value="1"/>
</dbReference>
<keyword evidence="14" id="KW-0391">Immunity</keyword>
<dbReference type="InterPro" id="IPR002172">
    <property type="entry name" value="LDrepeatLR_classA_rpt"/>
</dbReference>
<evidence type="ECO:0000256" key="15">
    <source>
        <dbReference type="ARBA" id="ARBA00022875"/>
    </source>
</evidence>
<keyword evidence="26" id="KW-1185">Reference proteome</keyword>
<keyword evidence="11" id="KW-0732">Signal</keyword>
<feature type="domain" description="MACPF" evidence="24">
    <location>
        <begin position="249"/>
        <end position="599"/>
    </location>
</feature>
<dbReference type="InterPro" id="IPR000884">
    <property type="entry name" value="TSP1_rpt"/>
</dbReference>
<evidence type="ECO:0000256" key="17">
    <source>
        <dbReference type="ARBA" id="ARBA00023136"/>
    </source>
</evidence>
<dbReference type="AlphaFoldDB" id="A0A671WTN8"/>
<dbReference type="Pfam" id="PF00090">
    <property type="entry name" value="TSP_1"/>
    <property type="match status" value="2"/>
</dbReference>
<evidence type="ECO:0000313" key="25">
    <source>
        <dbReference type="Ensembl" id="ENSSAUP00010042069.1"/>
    </source>
</evidence>
<dbReference type="GO" id="GO:0031640">
    <property type="term" value="P:killing of cells of another organism"/>
    <property type="evidence" value="ECO:0007669"/>
    <property type="project" value="UniProtKB-KW"/>
</dbReference>
<dbReference type="GO" id="GO:0044218">
    <property type="term" value="C:other organism cell membrane"/>
    <property type="evidence" value="ECO:0007669"/>
    <property type="project" value="UniProtKB-KW"/>
</dbReference>
<dbReference type="Gene3D" id="2.10.70.10">
    <property type="entry name" value="Complement Module, domain 1"/>
    <property type="match status" value="2"/>
</dbReference>
<name>A0A671WTN8_SPAAU</name>
<evidence type="ECO:0000256" key="19">
    <source>
        <dbReference type="ARBA" id="ARBA00023180"/>
    </source>
</evidence>
<dbReference type="InterPro" id="IPR020864">
    <property type="entry name" value="MACPF"/>
</dbReference>
<gene>
    <name evidence="25" type="primary">LOC115592262</name>
</gene>
<reference evidence="25" key="2">
    <citation type="submission" date="2025-08" db="UniProtKB">
        <authorList>
            <consortium name="Ensembl"/>
        </authorList>
    </citation>
    <scope>IDENTIFICATION</scope>
</reference>
<dbReference type="SMART" id="SM00057">
    <property type="entry name" value="FIMAC"/>
    <property type="match status" value="2"/>
</dbReference>
<sequence length="1012" mass="114030">MVEFNTLVALYREQVISVGEISADCPSLRAQMHHTRSKGCSMARAAHQDLADISVSGPEDGEIHPEICRLFIQLQCCLEMFITEMLKSMCLLGVLQLHRKRTDSEPRVDFRMDESSDAPILEDRSSSPIDFLHEQWLVGTDIENIESCISAGLACFCERYPWGSWSVCSSTCNYGTQHRQRPSQFGGSACSAELTEERPCIPTKECMLPPIDCKDNFKCTNGRCINPTLTCNKQNDCGDNSDERDCVDFKIVCPAEKRVAPGADLVGNGFDALAEEPRGAVLDNMFMGESCDIRRPGSTLLYHRIPHNFETFNITVGTLEDFSTVPQELHTEPVDFKTSSSYEDSDGNGHRHGFLFIFFPFFYFSGGSRSHTISNKEAFESSKKIDSKFFRVHQILPMSTYKVKDQEDLVLSLPFLQFLHALPLDYNYALYRDIFQRFGTHYYGSGTLGGHYDLLYQYNREELKSSGQTEHNFMECLGRETGWSVIFYSQHSSVTRCSNNRMTEKYEGSFVQASEKSFSMVKGGRAREAAALAWERQGSAPDQTAFKNWAKSVLENPAVVQSKVLPIIDLVRGIPCAVTKRRHLRKALLQYLDEFDTCKCAPCPNNGKPVLSGTECKCLCQTGTYGTNCEKRAPDFTSDKVDGYWSCWGPWSNCGSSMKKHRTRQCNNPAPLRGGEACKGDNRHEESCHISIFTKQETCDNDDDFTEGWIEELPPGVQGCVRPKSPDNSFLRKAKQYYNYGEDEEFTCYTGFDLEGFQYINCLPDGTWSQPSGRCTRNVCLPPDIPDSMTLHPNKDEYRVEESVGLNCKEPGKVPKPQGSYKCGRSLTWEPPLPADLHCTDVEPFVPDNRCRPGEKLQGTECVCIQRESCIAQWENLCILNVDLGVTVPMSLCSFHAGLCHNDPLFYVSEGPCDADDLNQLEWAKFRAKMSNKSSVQEPCDADTCFEWETCSVSKKCECRAARDCPRLRDHTFCVKLTKSQRIRTMDLCSMAALKCASYALEILSEGECEAR</sequence>
<dbReference type="GeneTree" id="ENSGT00940000156814"/>
<dbReference type="InterPro" id="IPR035976">
    <property type="entry name" value="Sushi/SCR/CCP_sf"/>
</dbReference>
<dbReference type="GO" id="GO:0045087">
    <property type="term" value="P:innate immune response"/>
    <property type="evidence" value="ECO:0007669"/>
    <property type="project" value="UniProtKB-KW"/>
</dbReference>
<dbReference type="GO" id="GO:0005579">
    <property type="term" value="C:membrane attack complex"/>
    <property type="evidence" value="ECO:0007669"/>
    <property type="project" value="UniProtKB-KW"/>
</dbReference>
<feature type="disulfide bond" evidence="22">
    <location>
        <begin position="748"/>
        <end position="775"/>
    </location>
</feature>
<dbReference type="CDD" id="cd00033">
    <property type="entry name" value="CCP"/>
    <property type="match status" value="1"/>
</dbReference>
<dbReference type="Gene3D" id="2.20.100.10">
    <property type="entry name" value="Thrombospondin type-1 (TSP1) repeat"/>
    <property type="match status" value="2"/>
</dbReference>
<dbReference type="PRINTS" id="PR00764">
    <property type="entry name" value="COMPLEMENTC9"/>
</dbReference>
<dbReference type="InParanoid" id="A0A671WTN8"/>
<proteinExistence type="inferred from homology"/>
<dbReference type="InterPro" id="IPR036383">
    <property type="entry name" value="TSP1_rpt_sf"/>
</dbReference>
<keyword evidence="9 22" id="KW-0768">Sushi</keyword>
<dbReference type="Pfam" id="PF00057">
    <property type="entry name" value="Ldl_recept_a"/>
    <property type="match status" value="1"/>
</dbReference>
<keyword evidence="19" id="KW-0325">Glycoprotein</keyword>
<dbReference type="InterPro" id="IPR020863">
    <property type="entry name" value="MACPF_CS"/>
</dbReference>
<dbReference type="Gene3D" id="3.30.60.30">
    <property type="match status" value="2"/>
</dbReference>
<keyword evidence="20" id="KW-1053">Target membrane</keyword>
<keyword evidence="15" id="KW-0180">Complement pathway</keyword>
<dbReference type="PROSITE" id="PS51412">
    <property type="entry name" value="MACPF_2"/>
    <property type="match status" value="1"/>
</dbReference>
<reference evidence="25" key="1">
    <citation type="submission" date="2021-04" db="EMBL/GenBank/DDBJ databases">
        <authorList>
            <consortium name="Wellcome Sanger Institute Data Sharing"/>
        </authorList>
    </citation>
    <scope>NUCLEOTIDE SEQUENCE [LARGE SCALE GENOMIC DNA]</scope>
</reference>